<reference evidence="2" key="2">
    <citation type="journal article" date="2023" name="Science">
        <title>Genomic signatures of disease resistance in endangered staghorn corals.</title>
        <authorList>
            <person name="Vollmer S.V."/>
            <person name="Selwyn J.D."/>
            <person name="Despard B.A."/>
            <person name="Roesel C.L."/>
        </authorList>
    </citation>
    <scope>NUCLEOTIDE SEQUENCE</scope>
    <source>
        <strain evidence="2">K2</strain>
    </source>
</reference>
<sequence length="111" mass="12236">ELAFERSEDDPPEIVNNGHEVNPSRSPDEGTSKDASFESDSSSDNDVEILNVKYGVPPKCRKIECVVSDVSSSESGEEPETNFESEKSPQGERNGLLQRQQGYSFSIPREA</sequence>
<organism evidence="2 3">
    <name type="scientific">Acropora cervicornis</name>
    <name type="common">Staghorn coral</name>
    <dbReference type="NCBI Taxonomy" id="6130"/>
    <lineage>
        <taxon>Eukaryota</taxon>
        <taxon>Metazoa</taxon>
        <taxon>Cnidaria</taxon>
        <taxon>Anthozoa</taxon>
        <taxon>Hexacorallia</taxon>
        <taxon>Scleractinia</taxon>
        <taxon>Astrocoeniina</taxon>
        <taxon>Acroporidae</taxon>
        <taxon>Acropora</taxon>
    </lineage>
</organism>
<evidence type="ECO:0000256" key="1">
    <source>
        <dbReference type="SAM" id="MobiDB-lite"/>
    </source>
</evidence>
<feature type="compositionally biased region" description="Basic and acidic residues" evidence="1">
    <location>
        <begin position="26"/>
        <end position="36"/>
    </location>
</feature>
<reference evidence="2" key="1">
    <citation type="journal article" date="2023" name="G3 (Bethesda)">
        <title>Whole genome assembly and annotation of the endangered Caribbean coral Acropora cervicornis.</title>
        <authorList>
            <person name="Selwyn J.D."/>
            <person name="Vollmer S.V."/>
        </authorList>
    </citation>
    <scope>NUCLEOTIDE SEQUENCE</scope>
    <source>
        <strain evidence="2">K2</strain>
    </source>
</reference>
<feature type="non-terminal residue" evidence="2">
    <location>
        <position position="1"/>
    </location>
</feature>
<comment type="caution">
    <text evidence="2">The sequence shown here is derived from an EMBL/GenBank/DDBJ whole genome shotgun (WGS) entry which is preliminary data.</text>
</comment>
<accession>A0AAD9QCB5</accession>
<protein>
    <submittedName>
        <fullName evidence="2">Uncharacterized protein</fullName>
    </submittedName>
</protein>
<dbReference type="EMBL" id="JARQWQ010000043">
    <property type="protein sequence ID" value="KAK2558762.1"/>
    <property type="molecule type" value="Genomic_DNA"/>
</dbReference>
<feature type="region of interest" description="Disordered" evidence="1">
    <location>
        <begin position="68"/>
        <end position="111"/>
    </location>
</feature>
<dbReference type="AlphaFoldDB" id="A0AAD9QCB5"/>
<dbReference type="Proteomes" id="UP001249851">
    <property type="component" value="Unassembled WGS sequence"/>
</dbReference>
<feature type="region of interest" description="Disordered" evidence="1">
    <location>
        <begin position="1"/>
        <end position="49"/>
    </location>
</feature>
<evidence type="ECO:0000313" key="3">
    <source>
        <dbReference type="Proteomes" id="UP001249851"/>
    </source>
</evidence>
<keyword evidence="3" id="KW-1185">Reference proteome</keyword>
<name>A0AAD9QCB5_ACRCE</name>
<evidence type="ECO:0000313" key="2">
    <source>
        <dbReference type="EMBL" id="KAK2558762.1"/>
    </source>
</evidence>
<proteinExistence type="predicted"/>
<gene>
    <name evidence="2" type="ORF">P5673_018971</name>
</gene>